<dbReference type="EMBL" id="JBGUBD010000005">
    <property type="protein sequence ID" value="MFA9478597.1"/>
    <property type="molecule type" value="Genomic_DNA"/>
</dbReference>
<comment type="caution">
    <text evidence="6">The sequence shown here is derived from an EMBL/GenBank/DDBJ whole genome shotgun (WGS) entry which is preliminary data.</text>
</comment>
<evidence type="ECO:0000256" key="3">
    <source>
        <dbReference type="ARBA" id="ARBA00022741"/>
    </source>
</evidence>
<dbReference type="Proteomes" id="UP001575105">
    <property type="component" value="Unassembled WGS sequence"/>
</dbReference>
<evidence type="ECO:0000256" key="2">
    <source>
        <dbReference type="ARBA" id="ARBA00022448"/>
    </source>
</evidence>
<dbReference type="RefSeq" id="WP_425345523.1">
    <property type="nucleotide sequence ID" value="NZ_JBGUBD010000005.1"/>
</dbReference>
<dbReference type="InterPro" id="IPR003439">
    <property type="entry name" value="ABC_transporter-like_ATP-bd"/>
</dbReference>
<evidence type="ECO:0000313" key="6">
    <source>
        <dbReference type="EMBL" id="MFA9478597.1"/>
    </source>
</evidence>
<reference evidence="6 7" key="1">
    <citation type="submission" date="2024-08" db="EMBL/GenBank/DDBJ databases">
        <title>Whole-genome sequencing of halo(alkali)philic microorganisms from hypersaline lakes.</title>
        <authorList>
            <person name="Sorokin D.Y."/>
            <person name="Merkel A.Y."/>
            <person name="Messina E."/>
            <person name="Yakimov M."/>
        </authorList>
    </citation>
    <scope>NUCLEOTIDE SEQUENCE [LARGE SCALE GENOMIC DNA]</scope>
    <source>
        <strain evidence="6 7">AB-hyl4</strain>
    </source>
</reference>
<dbReference type="PANTHER" id="PTHR43335">
    <property type="entry name" value="ABC TRANSPORTER, ATP-BINDING PROTEIN"/>
    <property type="match status" value="1"/>
</dbReference>
<dbReference type="PROSITE" id="PS50893">
    <property type="entry name" value="ABC_TRANSPORTER_2"/>
    <property type="match status" value="1"/>
</dbReference>
<comment type="similarity">
    <text evidence="1">Belongs to the ABC transporter superfamily.</text>
</comment>
<accession>A0ABV4U5J6</accession>
<dbReference type="InterPro" id="IPR003593">
    <property type="entry name" value="AAA+_ATPase"/>
</dbReference>
<name>A0ABV4U5J6_9BACT</name>
<protein>
    <submittedName>
        <fullName evidence="6">ABC transporter ATP-binding protein</fullName>
    </submittedName>
</protein>
<evidence type="ECO:0000256" key="4">
    <source>
        <dbReference type="ARBA" id="ARBA00022840"/>
    </source>
</evidence>
<keyword evidence="7" id="KW-1185">Reference proteome</keyword>
<keyword evidence="2" id="KW-0813">Transport</keyword>
<dbReference type="GO" id="GO:0005524">
    <property type="term" value="F:ATP binding"/>
    <property type="evidence" value="ECO:0007669"/>
    <property type="project" value="UniProtKB-KW"/>
</dbReference>
<dbReference type="InterPro" id="IPR017871">
    <property type="entry name" value="ABC_transporter-like_CS"/>
</dbReference>
<dbReference type="SMART" id="SM00382">
    <property type="entry name" value="AAA"/>
    <property type="match status" value="1"/>
</dbReference>
<gene>
    <name evidence="6" type="ORF">ACERK3_09845</name>
</gene>
<dbReference type="SUPFAM" id="SSF52540">
    <property type="entry name" value="P-loop containing nucleoside triphosphate hydrolases"/>
    <property type="match status" value="1"/>
</dbReference>
<evidence type="ECO:0000256" key="1">
    <source>
        <dbReference type="ARBA" id="ARBA00005417"/>
    </source>
</evidence>
<keyword evidence="4 6" id="KW-0067">ATP-binding</keyword>
<dbReference type="Pfam" id="PF00005">
    <property type="entry name" value="ABC_tran"/>
    <property type="match status" value="1"/>
</dbReference>
<feature type="domain" description="ABC transporter" evidence="5">
    <location>
        <begin position="3"/>
        <end position="233"/>
    </location>
</feature>
<keyword evidence="3" id="KW-0547">Nucleotide-binding</keyword>
<evidence type="ECO:0000313" key="7">
    <source>
        <dbReference type="Proteomes" id="UP001575105"/>
    </source>
</evidence>
<evidence type="ECO:0000259" key="5">
    <source>
        <dbReference type="PROSITE" id="PS50893"/>
    </source>
</evidence>
<dbReference type="CDD" id="cd03230">
    <property type="entry name" value="ABC_DR_subfamily_A"/>
    <property type="match status" value="1"/>
</dbReference>
<proteinExistence type="inferred from homology"/>
<sequence length="312" mass="34767">MEIEVHQLKRHFGKTKAVDDVTFGFASGQIYGFVGPNGAGKTTTMRIMATLDEPTSGDVRFDGVSVVEEPERARRQIGYMPDTLPAHRDMCVHEYLDLFARAYGLPRQQRRSTIAQIEQFTNLTGIREKLLRALSKGMKQRVSLARALVHDPPLLIMDEPAAGLDPRARVELRELIKALADQGKAVLISSHILAELTEICDGAVIIEQGRLLRAGTLEAIERGDGEVANRRAIALRPHGSVEALYKAMLEMPKVTDARVVGDHVEADVEGDEDDCCDLLAELLRREFRILEFKQVRQGLEQLFMSLTEGKVQ</sequence>
<organism evidence="6 7">
    <name type="scientific">Natronomicrosphaera hydrolytica</name>
    <dbReference type="NCBI Taxonomy" id="3242702"/>
    <lineage>
        <taxon>Bacteria</taxon>
        <taxon>Pseudomonadati</taxon>
        <taxon>Planctomycetota</taxon>
        <taxon>Phycisphaerae</taxon>
        <taxon>Phycisphaerales</taxon>
        <taxon>Phycisphaeraceae</taxon>
        <taxon>Natronomicrosphaera</taxon>
    </lineage>
</organism>
<dbReference type="Gene3D" id="3.40.50.300">
    <property type="entry name" value="P-loop containing nucleotide triphosphate hydrolases"/>
    <property type="match status" value="1"/>
</dbReference>
<dbReference type="PROSITE" id="PS00211">
    <property type="entry name" value="ABC_TRANSPORTER_1"/>
    <property type="match status" value="1"/>
</dbReference>
<dbReference type="PANTHER" id="PTHR43335:SF3">
    <property type="entry name" value="ABC TRANSPORTER"/>
    <property type="match status" value="1"/>
</dbReference>
<dbReference type="InterPro" id="IPR027417">
    <property type="entry name" value="P-loop_NTPase"/>
</dbReference>